<keyword evidence="5" id="KW-0547">Nucleotide-binding</keyword>
<dbReference type="InterPro" id="IPR011712">
    <property type="entry name" value="Sig_transdc_His_kin_sub3_dim/P"/>
</dbReference>
<evidence type="ECO:0000256" key="6">
    <source>
        <dbReference type="ARBA" id="ARBA00022777"/>
    </source>
</evidence>
<comment type="catalytic activity">
    <reaction evidence="1">
        <text>ATP + protein L-histidine = ADP + protein N-phospho-L-histidine.</text>
        <dbReference type="EC" id="2.7.13.3"/>
    </reaction>
</comment>
<reference evidence="12" key="1">
    <citation type="submission" date="2023-06" db="EMBL/GenBank/DDBJ databases">
        <title>MT1 and MT2 Draft Genomes of Novel Species.</title>
        <authorList>
            <person name="Venkateswaran K."/>
        </authorList>
    </citation>
    <scope>NUCLEOTIDE SEQUENCE</scope>
    <source>
        <strain evidence="12">F6_8S_P_1B</strain>
    </source>
</reference>
<keyword evidence="7" id="KW-0067">ATP-binding</keyword>
<dbReference type="InterPro" id="IPR050482">
    <property type="entry name" value="Sensor_HK_TwoCompSys"/>
</dbReference>
<evidence type="ECO:0000256" key="2">
    <source>
        <dbReference type="ARBA" id="ARBA00012438"/>
    </source>
</evidence>
<proteinExistence type="predicted"/>
<evidence type="ECO:0000256" key="8">
    <source>
        <dbReference type="ARBA" id="ARBA00023012"/>
    </source>
</evidence>
<evidence type="ECO:0000256" key="3">
    <source>
        <dbReference type="ARBA" id="ARBA00022553"/>
    </source>
</evidence>
<evidence type="ECO:0000256" key="1">
    <source>
        <dbReference type="ARBA" id="ARBA00000085"/>
    </source>
</evidence>
<keyword evidence="9" id="KW-1133">Transmembrane helix</keyword>
<dbReference type="GO" id="GO:0016301">
    <property type="term" value="F:kinase activity"/>
    <property type="evidence" value="ECO:0007669"/>
    <property type="project" value="UniProtKB-KW"/>
</dbReference>
<protein>
    <recommendedName>
        <fullName evidence="2">histidine kinase</fullName>
        <ecNumber evidence="2">2.7.13.3</ecNumber>
    </recommendedName>
</protein>
<dbReference type="InterPro" id="IPR036890">
    <property type="entry name" value="HATPase_C_sf"/>
</dbReference>
<dbReference type="EC" id="2.7.13.3" evidence="2"/>
<feature type="transmembrane region" description="Helical" evidence="9">
    <location>
        <begin position="232"/>
        <end position="254"/>
    </location>
</feature>
<evidence type="ECO:0000256" key="9">
    <source>
        <dbReference type="SAM" id="Phobius"/>
    </source>
</evidence>
<feature type="domain" description="DUF7134" evidence="11">
    <location>
        <begin position="221"/>
        <end position="390"/>
    </location>
</feature>
<dbReference type="PANTHER" id="PTHR24421:SF10">
    <property type="entry name" value="NITRATE_NITRITE SENSOR PROTEIN NARQ"/>
    <property type="match status" value="1"/>
</dbReference>
<dbReference type="SUPFAM" id="SSF55874">
    <property type="entry name" value="ATPase domain of HSP90 chaperone/DNA topoisomerase II/histidine kinase"/>
    <property type="match status" value="1"/>
</dbReference>
<organism evidence="12 13">
    <name type="scientific">Leifsonia williamsii</name>
    <dbReference type="NCBI Taxonomy" id="3035919"/>
    <lineage>
        <taxon>Bacteria</taxon>
        <taxon>Bacillati</taxon>
        <taxon>Actinomycetota</taxon>
        <taxon>Actinomycetes</taxon>
        <taxon>Micrococcales</taxon>
        <taxon>Microbacteriaceae</taxon>
        <taxon>Leifsonia</taxon>
    </lineage>
</organism>
<keyword evidence="4" id="KW-0808">Transferase</keyword>
<keyword evidence="6 12" id="KW-0418">Kinase</keyword>
<evidence type="ECO:0000256" key="4">
    <source>
        <dbReference type="ARBA" id="ARBA00022679"/>
    </source>
</evidence>
<keyword evidence="9" id="KW-0812">Transmembrane</keyword>
<feature type="domain" description="Signal transduction histidine kinase subgroup 3 dimerisation and phosphoacceptor" evidence="10">
    <location>
        <begin position="420"/>
        <end position="486"/>
    </location>
</feature>
<keyword evidence="8" id="KW-0902">Two-component regulatory system</keyword>
<dbReference type="EMBL" id="JAROCF010000001">
    <property type="protein sequence ID" value="MDN4615241.1"/>
    <property type="molecule type" value="Genomic_DNA"/>
</dbReference>
<feature type="transmembrane region" description="Helical" evidence="9">
    <location>
        <begin position="325"/>
        <end position="344"/>
    </location>
</feature>
<sequence length="630" mass="65694">MPDRSRLLSAVAPRRWVLEPALALVLFVAWLATGLPFDVAAALALLFYGAAVALSRVLPGVALGLVCLAVVVELTEGEALPGAFRIIAAIAVLATLIGVTAHGGRVLRWLALASTLLLGPAMAYLFTVRGELKFAQFGPVIAGYYTSQGVGVLLMSVLMIVVFAAGWLLGFLIARQRAAAQAEAAAGGGQGQAGSSVLLWLASSGGAEVSEDEPDRPGLVRRLTRRELTFDIVGAALLALFCLLADSTILVGLTDTGGDRSGFLVLIVLVVAVALRRMSPPVSLALAWLGAVLQMTTGHNILISDLAILLVLYATAAYGDRVVRYAGLISAGLGAFVAALYLTLTSALGQDYFDLLSTSLTSLALQFAFLFIVSVTVLALSWVLGLLMRTWRTARYSRRARAAAELDRARAVEDVVVEQERTRIARDMHDVVAHSLAVVIAQADGARYARHADPEAVDQALTTIAATARSALTDVRVLLAELRHSQAEGPQPTLEDVDRTVEQIRAAGLPVTLERTGTPAGLGSAQQIAAYRIVQEALTNALRHGDTTRPAEVVLAGVDQGAGGPGLAITVRNAMKPQPAEPPTTAGVPRVGHGLPGMRERASLAGGSFSAGPEGSGFVVSAFLPAGGAA</sequence>
<dbReference type="InterPro" id="IPR055558">
    <property type="entry name" value="DUF7134"/>
</dbReference>
<comment type="caution">
    <text evidence="12">The sequence shown here is derived from an EMBL/GenBank/DDBJ whole genome shotgun (WGS) entry which is preliminary data.</text>
</comment>
<keyword evidence="3" id="KW-0597">Phosphoprotein</keyword>
<evidence type="ECO:0000256" key="5">
    <source>
        <dbReference type="ARBA" id="ARBA00022741"/>
    </source>
</evidence>
<dbReference type="Gene3D" id="3.30.565.10">
    <property type="entry name" value="Histidine kinase-like ATPase, C-terminal domain"/>
    <property type="match status" value="1"/>
</dbReference>
<evidence type="ECO:0000259" key="11">
    <source>
        <dbReference type="Pfam" id="PF23539"/>
    </source>
</evidence>
<feature type="transmembrane region" description="Helical" evidence="9">
    <location>
        <begin position="261"/>
        <end position="279"/>
    </location>
</feature>
<evidence type="ECO:0000259" key="10">
    <source>
        <dbReference type="Pfam" id="PF07730"/>
    </source>
</evidence>
<feature type="transmembrane region" description="Helical" evidence="9">
    <location>
        <begin position="109"/>
        <end position="128"/>
    </location>
</feature>
<feature type="transmembrane region" description="Helical" evidence="9">
    <location>
        <begin position="364"/>
        <end position="388"/>
    </location>
</feature>
<feature type="transmembrane region" description="Helical" evidence="9">
    <location>
        <begin position="149"/>
        <end position="173"/>
    </location>
</feature>
<evidence type="ECO:0000313" key="12">
    <source>
        <dbReference type="EMBL" id="MDN4615241.1"/>
    </source>
</evidence>
<feature type="transmembrane region" description="Helical" evidence="9">
    <location>
        <begin position="53"/>
        <end position="72"/>
    </location>
</feature>
<dbReference type="RefSeq" id="WP_301208565.1">
    <property type="nucleotide sequence ID" value="NZ_JAROCF010000001.1"/>
</dbReference>
<feature type="transmembrane region" description="Helical" evidence="9">
    <location>
        <begin position="285"/>
        <end position="313"/>
    </location>
</feature>
<gene>
    <name evidence="12" type="ORF">P5G50_12360</name>
</gene>
<feature type="transmembrane region" description="Helical" evidence="9">
    <location>
        <begin position="84"/>
        <end position="103"/>
    </location>
</feature>
<keyword evidence="13" id="KW-1185">Reference proteome</keyword>
<evidence type="ECO:0000313" key="13">
    <source>
        <dbReference type="Proteomes" id="UP001174208"/>
    </source>
</evidence>
<dbReference type="Proteomes" id="UP001174208">
    <property type="component" value="Unassembled WGS sequence"/>
</dbReference>
<dbReference type="Pfam" id="PF07730">
    <property type="entry name" value="HisKA_3"/>
    <property type="match status" value="1"/>
</dbReference>
<dbReference type="Gene3D" id="1.20.5.1930">
    <property type="match status" value="1"/>
</dbReference>
<dbReference type="Pfam" id="PF23539">
    <property type="entry name" value="DUF7134"/>
    <property type="match status" value="1"/>
</dbReference>
<feature type="transmembrane region" description="Helical" evidence="9">
    <location>
        <begin position="21"/>
        <end position="47"/>
    </location>
</feature>
<keyword evidence="9" id="KW-0472">Membrane</keyword>
<evidence type="ECO:0000256" key="7">
    <source>
        <dbReference type="ARBA" id="ARBA00022840"/>
    </source>
</evidence>
<dbReference type="PANTHER" id="PTHR24421">
    <property type="entry name" value="NITRATE/NITRITE SENSOR PROTEIN NARX-RELATED"/>
    <property type="match status" value="1"/>
</dbReference>
<name>A0ABT8KEK9_9MICO</name>
<accession>A0ABT8KEK9</accession>
<dbReference type="CDD" id="cd16917">
    <property type="entry name" value="HATPase_UhpB-NarQ-NarX-like"/>
    <property type="match status" value="1"/>
</dbReference>